<comment type="catalytic activity">
    <reaction evidence="5">
        <text>(sulfur carrier)-H + L-cysteine = (sulfur carrier)-SH + L-alanine</text>
        <dbReference type="Rhea" id="RHEA:43892"/>
        <dbReference type="Rhea" id="RHEA-COMP:14737"/>
        <dbReference type="Rhea" id="RHEA-COMP:14739"/>
        <dbReference type="ChEBI" id="CHEBI:29917"/>
        <dbReference type="ChEBI" id="CHEBI:35235"/>
        <dbReference type="ChEBI" id="CHEBI:57972"/>
        <dbReference type="ChEBI" id="CHEBI:64428"/>
        <dbReference type="EC" id="2.8.1.7"/>
    </reaction>
</comment>
<dbReference type="Gene3D" id="3.90.1150.10">
    <property type="entry name" value="Aspartate Aminotransferase, domain 1"/>
    <property type="match status" value="1"/>
</dbReference>
<evidence type="ECO:0000256" key="5">
    <source>
        <dbReference type="ARBA" id="ARBA00050776"/>
    </source>
</evidence>
<dbReference type="GO" id="GO:0008483">
    <property type="term" value="F:transaminase activity"/>
    <property type="evidence" value="ECO:0007669"/>
    <property type="project" value="UniProtKB-KW"/>
</dbReference>
<proteinExistence type="inferred from homology"/>
<dbReference type="InterPro" id="IPR000192">
    <property type="entry name" value="Aminotrans_V_dom"/>
</dbReference>
<organism evidence="7 8">
    <name type="scientific">Anoxynatronum sibiricum</name>
    <dbReference type="NCBI Taxonomy" id="210623"/>
    <lineage>
        <taxon>Bacteria</taxon>
        <taxon>Bacillati</taxon>
        <taxon>Bacillota</taxon>
        <taxon>Clostridia</taxon>
        <taxon>Eubacteriales</taxon>
        <taxon>Clostridiaceae</taxon>
        <taxon>Anoxynatronum</taxon>
    </lineage>
</organism>
<dbReference type="NCBIfam" id="TIGR01977">
    <property type="entry name" value="am_tr_V_EF2568"/>
    <property type="match status" value="1"/>
</dbReference>
<keyword evidence="7" id="KW-0032">Aminotransferase</keyword>
<evidence type="ECO:0000256" key="2">
    <source>
        <dbReference type="ARBA" id="ARBA00010447"/>
    </source>
</evidence>
<dbReference type="PIRSF" id="PIRSF005572">
    <property type="entry name" value="NifS"/>
    <property type="match status" value="1"/>
</dbReference>
<feature type="domain" description="Aminotransferase class V" evidence="6">
    <location>
        <begin position="3"/>
        <end position="370"/>
    </location>
</feature>
<comment type="cofactor">
    <cofactor evidence="1">
        <name>pyridoxal 5'-phosphate</name>
        <dbReference type="ChEBI" id="CHEBI:597326"/>
    </cofactor>
</comment>
<comment type="caution">
    <text evidence="7">The sequence shown here is derived from an EMBL/GenBank/DDBJ whole genome shotgun (WGS) entry which is preliminary data.</text>
</comment>
<gene>
    <name evidence="7" type="ORF">AAIG11_04075</name>
</gene>
<dbReference type="PANTHER" id="PTHR43586">
    <property type="entry name" value="CYSTEINE DESULFURASE"/>
    <property type="match status" value="1"/>
</dbReference>
<keyword evidence="4" id="KW-0663">Pyridoxal phosphate</keyword>
<dbReference type="PANTHER" id="PTHR43586:SF4">
    <property type="entry name" value="ISOPENICILLIN N EPIMERASE"/>
    <property type="match status" value="1"/>
</dbReference>
<keyword evidence="7" id="KW-0808">Transferase</keyword>
<evidence type="ECO:0000256" key="1">
    <source>
        <dbReference type="ARBA" id="ARBA00001933"/>
    </source>
</evidence>
<dbReference type="EC" id="2.8.1.7" evidence="3"/>
<dbReference type="InterPro" id="IPR016454">
    <property type="entry name" value="Cysteine_dSase"/>
</dbReference>
<dbReference type="SUPFAM" id="SSF53383">
    <property type="entry name" value="PLP-dependent transferases"/>
    <property type="match status" value="1"/>
</dbReference>
<name>A0ABU9VR43_9CLOT</name>
<protein>
    <recommendedName>
        <fullName evidence="3">cysteine desulfurase</fullName>
        <ecNumber evidence="3">2.8.1.7</ecNumber>
    </recommendedName>
</protein>
<dbReference type="InterPro" id="IPR010969">
    <property type="entry name" value="Cys_dSase-rel_unknwn_funct"/>
</dbReference>
<evidence type="ECO:0000313" key="8">
    <source>
        <dbReference type="Proteomes" id="UP001407405"/>
    </source>
</evidence>
<evidence type="ECO:0000259" key="6">
    <source>
        <dbReference type="Pfam" id="PF00266"/>
    </source>
</evidence>
<dbReference type="Pfam" id="PF00266">
    <property type="entry name" value="Aminotran_5"/>
    <property type="match status" value="1"/>
</dbReference>
<dbReference type="RefSeq" id="WP_343185003.1">
    <property type="nucleotide sequence ID" value="NZ_JBCITM010000003.1"/>
</dbReference>
<keyword evidence="8" id="KW-1185">Reference proteome</keyword>
<accession>A0ABU9VR43</accession>
<dbReference type="EMBL" id="JBCITM010000003">
    <property type="protein sequence ID" value="MEN1759643.1"/>
    <property type="molecule type" value="Genomic_DNA"/>
</dbReference>
<dbReference type="InterPro" id="IPR015424">
    <property type="entry name" value="PyrdxlP-dep_Trfase"/>
</dbReference>
<dbReference type="InterPro" id="IPR015421">
    <property type="entry name" value="PyrdxlP-dep_Trfase_major"/>
</dbReference>
<dbReference type="Proteomes" id="UP001407405">
    <property type="component" value="Unassembled WGS sequence"/>
</dbReference>
<reference evidence="7 8" key="1">
    <citation type="submission" date="2024-04" db="EMBL/GenBank/DDBJ databases">
        <title>Genome sequencing and metabolic network reconstruction of aminoacids and betaine degradation by Anoxynatronum sibiricum.</title>
        <authorList>
            <person name="Detkova E.N."/>
            <person name="Boltjanskaja Y.V."/>
            <person name="Mardanov A.V."/>
            <person name="Kevbrin V."/>
        </authorList>
    </citation>
    <scope>NUCLEOTIDE SEQUENCE [LARGE SCALE GENOMIC DNA]</scope>
    <source>
        <strain evidence="7 8">Z-7981</strain>
    </source>
</reference>
<evidence type="ECO:0000256" key="3">
    <source>
        <dbReference type="ARBA" id="ARBA00012239"/>
    </source>
</evidence>
<sequence>MNIYMDNGATTFPKPPEVAESMFHYITQVGGNVNRGSYASAFDAGDVVYETREMAAALFNSLEPEQIIFTRHVTESLNLVLKGFLKPGDHVLVTSMEHNAVMRPLNALLEKGVTFSCVPCTTEGILQGDALETMRKPHTKAVVMTHASNVSGGVLDIQKAADFCRTYRLDLIIDAAQTAGVLPIDVINLEPAAVCFTGHKGLYGPQGVGGVWLSKDFSQKLQPLLEGGTGSFSEEEVQPQHLPDKFEPGTLNLPGIYGLHASLIWLKKTGIDAIHHHEMTLTQQFLEGLSTIPQVKVVGPLDLVKRTAVVSITTQHMDLGELAHRLGKDYGIATRSGLHCAPRAHQTLGTFPTGTVRFSFGYFNTSQQVHTALKSLNELLNK</sequence>
<dbReference type="InterPro" id="IPR015422">
    <property type="entry name" value="PyrdxlP-dep_Trfase_small"/>
</dbReference>
<dbReference type="Gene3D" id="3.40.640.10">
    <property type="entry name" value="Type I PLP-dependent aspartate aminotransferase-like (Major domain)"/>
    <property type="match status" value="1"/>
</dbReference>
<evidence type="ECO:0000313" key="7">
    <source>
        <dbReference type="EMBL" id="MEN1759643.1"/>
    </source>
</evidence>
<comment type="similarity">
    <text evidence="2">Belongs to the class-V pyridoxal-phosphate-dependent aminotransferase family. Csd subfamily.</text>
</comment>
<evidence type="ECO:0000256" key="4">
    <source>
        <dbReference type="ARBA" id="ARBA00022898"/>
    </source>
</evidence>